<sequence length="304" mass="33775">MATSAPRWKKLGKKQNPNRENICGGELSGAPSALTCRFPPTLYLHLRWASRAREEREAAPQSGARRYGAQPRRRSAGCSARPWSRAGFLSSFQLHFFVARPREETGAGTKCTRARKEAKEQQQTFKSTMDLRWFLSLVIMACVLRTAPGCPSTCRCYSLTVECGSLGLKVIPQGLPFTTETIFLQDNAIVQIRLQDLTRLGSLHYLYLQNNSVSAVEPGAFLSQGQLLELALNGNLIHLVTADMFRGLEHLRILYLAGNQITRVQDHTFRGLHRLQEAPSTGKQYRVAGRASPVWLVVPGLAGP</sequence>
<dbReference type="SMART" id="SM00369">
    <property type="entry name" value="LRR_TYP"/>
    <property type="match status" value="3"/>
</dbReference>
<proteinExistence type="predicted"/>
<feature type="region of interest" description="Disordered" evidence="4">
    <location>
        <begin position="54"/>
        <end position="75"/>
    </location>
</feature>
<evidence type="ECO:0008006" key="7">
    <source>
        <dbReference type="Google" id="ProtNLM"/>
    </source>
</evidence>
<evidence type="ECO:0000313" key="6">
    <source>
        <dbReference type="Proteomes" id="UP000516260"/>
    </source>
</evidence>
<keyword evidence="2" id="KW-0732">Signal</keyword>
<dbReference type="PANTHER" id="PTHR24373:SF269">
    <property type="entry name" value="LEUCINE-RICH REPEAT-CONTAINING PROTEIN 24"/>
    <property type="match status" value="1"/>
</dbReference>
<evidence type="ECO:0000256" key="4">
    <source>
        <dbReference type="SAM" id="MobiDB-lite"/>
    </source>
</evidence>
<dbReference type="Proteomes" id="UP000516260">
    <property type="component" value="Chromosome 15"/>
</dbReference>
<dbReference type="SUPFAM" id="SSF52058">
    <property type="entry name" value="L domain-like"/>
    <property type="match status" value="1"/>
</dbReference>
<keyword evidence="3" id="KW-0677">Repeat</keyword>
<keyword evidence="1" id="KW-0433">Leucine-rich repeat</keyword>
<dbReference type="InterPro" id="IPR003591">
    <property type="entry name" value="Leu-rich_rpt_typical-subtyp"/>
</dbReference>
<gene>
    <name evidence="5" type="ORF">fugu_014360</name>
</gene>
<keyword evidence="6" id="KW-1185">Reference proteome</keyword>
<organism evidence="5 6">
    <name type="scientific">Takifugu bimaculatus</name>
    <dbReference type="NCBI Taxonomy" id="433685"/>
    <lineage>
        <taxon>Eukaryota</taxon>
        <taxon>Metazoa</taxon>
        <taxon>Chordata</taxon>
        <taxon>Craniata</taxon>
        <taxon>Vertebrata</taxon>
        <taxon>Euteleostomi</taxon>
        <taxon>Actinopterygii</taxon>
        <taxon>Neopterygii</taxon>
        <taxon>Teleostei</taxon>
        <taxon>Neoteleostei</taxon>
        <taxon>Acanthomorphata</taxon>
        <taxon>Eupercaria</taxon>
        <taxon>Tetraodontiformes</taxon>
        <taxon>Tetradontoidea</taxon>
        <taxon>Tetraodontidae</taxon>
        <taxon>Takifugu</taxon>
    </lineage>
</organism>
<feature type="region of interest" description="Disordered" evidence="4">
    <location>
        <begin position="1"/>
        <end position="25"/>
    </location>
</feature>
<dbReference type="PANTHER" id="PTHR24373">
    <property type="entry name" value="SLIT RELATED LEUCINE-RICH REPEAT NEURONAL PROTEIN"/>
    <property type="match status" value="1"/>
</dbReference>
<protein>
    <recommendedName>
        <fullName evidence="7">LRRNT domain-containing protein</fullName>
    </recommendedName>
</protein>
<comment type="caution">
    <text evidence="5">The sequence shown here is derived from an EMBL/GenBank/DDBJ whole genome shotgun (WGS) entry which is preliminary data.</text>
</comment>
<accession>A0A4Z2C163</accession>
<dbReference type="Gene3D" id="3.80.10.10">
    <property type="entry name" value="Ribonuclease Inhibitor"/>
    <property type="match status" value="1"/>
</dbReference>
<dbReference type="AlphaFoldDB" id="A0A4Z2C163"/>
<evidence type="ECO:0000313" key="5">
    <source>
        <dbReference type="EMBL" id="TNM98114.1"/>
    </source>
</evidence>
<dbReference type="FunFam" id="3.80.10.10:FF:000082">
    <property type="entry name" value="Leucine-rich repeat-containing 24"/>
    <property type="match status" value="1"/>
</dbReference>
<evidence type="ECO:0000256" key="1">
    <source>
        <dbReference type="ARBA" id="ARBA00022614"/>
    </source>
</evidence>
<dbReference type="EMBL" id="SWLE01000007">
    <property type="protein sequence ID" value="TNM98114.1"/>
    <property type="molecule type" value="Genomic_DNA"/>
</dbReference>
<reference evidence="5 6" key="1">
    <citation type="submission" date="2019-04" db="EMBL/GenBank/DDBJ databases">
        <title>The sequence and de novo assembly of Takifugu bimaculatus genome using PacBio and Hi-C technologies.</title>
        <authorList>
            <person name="Xu P."/>
            <person name="Liu B."/>
            <person name="Zhou Z."/>
        </authorList>
    </citation>
    <scope>NUCLEOTIDE SEQUENCE [LARGE SCALE GENOMIC DNA]</scope>
    <source>
        <strain evidence="5">TB-2018</strain>
        <tissue evidence="5">Muscle</tissue>
    </source>
</reference>
<name>A0A4Z2C163_9TELE</name>
<dbReference type="InterPro" id="IPR050328">
    <property type="entry name" value="Dev_Immune_Receptor"/>
</dbReference>
<dbReference type="InterPro" id="IPR032675">
    <property type="entry name" value="LRR_dom_sf"/>
</dbReference>
<dbReference type="GO" id="GO:0005615">
    <property type="term" value="C:extracellular space"/>
    <property type="evidence" value="ECO:0007669"/>
    <property type="project" value="TreeGrafter"/>
</dbReference>
<evidence type="ECO:0000256" key="3">
    <source>
        <dbReference type="ARBA" id="ARBA00022737"/>
    </source>
</evidence>
<dbReference type="GO" id="GO:0031012">
    <property type="term" value="C:extracellular matrix"/>
    <property type="evidence" value="ECO:0007669"/>
    <property type="project" value="TreeGrafter"/>
</dbReference>
<dbReference type="Pfam" id="PF13855">
    <property type="entry name" value="LRR_8"/>
    <property type="match status" value="1"/>
</dbReference>
<dbReference type="InterPro" id="IPR001611">
    <property type="entry name" value="Leu-rich_rpt"/>
</dbReference>
<evidence type="ECO:0000256" key="2">
    <source>
        <dbReference type="ARBA" id="ARBA00022729"/>
    </source>
</evidence>